<dbReference type="EMBL" id="JAHDYR010000038">
    <property type="protein sequence ID" value="KAG9392402.1"/>
    <property type="molecule type" value="Genomic_DNA"/>
</dbReference>
<name>A0A8J6B3X0_9EUKA</name>
<reference evidence="2" key="1">
    <citation type="submission" date="2021-05" db="EMBL/GenBank/DDBJ databases">
        <title>A free-living protist that lacks canonical eukaryotic 1 DNA replication and segregation systems.</title>
        <authorList>
            <person name="Salas-Leiva D.E."/>
            <person name="Tromer E.C."/>
            <person name="Curtis B.A."/>
            <person name="Jerlstrom-Hultqvist J."/>
            <person name="Kolisko M."/>
            <person name="Yi Z."/>
            <person name="Salas-Leiva J.S."/>
            <person name="Gallot-Lavallee L."/>
            <person name="Kops G.J.P.L."/>
            <person name="Archibald J.M."/>
            <person name="Simpson A.G.B."/>
            <person name="Roger A.J."/>
        </authorList>
    </citation>
    <scope>NUCLEOTIDE SEQUENCE</scope>
    <source>
        <strain evidence="2">BICM</strain>
    </source>
</reference>
<dbReference type="PANTHER" id="PTHR43798">
    <property type="entry name" value="MONOACYLGLYCEROL LIPASE"/>
    <property type="match status" value="1"/>
</dbReference>
<gene>
    <name evidence="2" type="ORF">J8273_5392</name>
</gene>
<dbReference type="InterPro" id="IPR050266">
    <property type="entry name" value="AB_hydrolase_sf"/>
</dbReference>
<dbReference type="Gene3D" id="3.40.50.1820">
    <property type="entry name" value="alpha/beta hydrolase"/>
    <property type="match status" value="1"/>
</dbReference>
<dbReference type="GO" id="GO:0016020">
    <property type="term" value="C:membrane"/>
    <property type="evidence" value="ECO:0007669"/>
    <property type="project" value="TreeGrafter"/>
</dbReference>
<dbReference type="OrthoDB" id="408373at2759"/>
<dbReference type="Pfam" id="PF12697">
    <property type="entry name" value="Abhydrolase_6"/>
    <property type="match status" value="1"/>
</dbReference>
<evidence type="ECO:0000313" key="3">
    <source>
        <dbReference type="Proteomes" id="UP000717585"/>
    </source>
</evidence>
<protein>
    <submittedName>
        <fullName evidence="2">Alpha/beta hydrolase family</fullName>
    </submittedName>
</protein>
<dbReference type="PANTHER" id="PTHR43798:SF33">
    <property type="entry name" value="HYDROLASE, PUTATIVE (AFU_ORTHOLOGUE AFUA_2G14860)-RELATED"/>
    <property type="match status" value="1"/>
</dbReference>
<organism evidence="2 3">
    <name type="scientific">Carpediemonas membranifera</name>
    <dbReference type="NCBI Taxonomy" id="201153"/>
    <lineage>
        <taxon>Eukaryota</taxon>
        <taxon>Metamonada</taxon>
        <taxon>Carpediemonas-like organisms</taxon>
        <taxon>Carpediemonas</taxon>
    </lineage>
</organism>
<dbReference type="InterPro" id="IPR000073">
    <property type="entry name" value="AB_hydrolase_1"/>
</dbReference>
<evidence type="ECO:0000259" key="1">
    <source>
        <dbReference type="Pfam" id="PF12697"/>
    </source>
</evidence>
<keyword evidence="2" id="KW-0378">Hydrolase</keyword>
<dbReference type="GO" id="GO:0016787">
    <property type="term" value="F:hydrolase activity"/>
    <property type="evidence" value="ECO:0007669"/>
    <property type="project" value="UniProtKB-KW"/>
</dbReference>
<evidence type="ECO:0000313" key="2">
    <source>
        <dbReference type="EMBL" id="KAG9392402.1"/>
    </source>
</evidence>
<feature type="domain" description="AB hydrolase-1" evidence="1">
    <location>
        <begin position="33"/>
        <end position="254"/>
    </location>
</feature>
<dbReference type="InterPro" id="IPR029058">
    <property type="entry name" value="AB_hydrolase_fold"/>
</dbReference>
<dbReference type="AlphaFoldDB" id="A0A8J6B3X0"/>
<keyword evidence="3" id="KW-1185">Reference proteome</keyword>
<dbReference type="PRINTS" id="PR00111">
    <property type="entry name" value="ABHYDROLASE"/>
</dbReference>
<dbReference type="SUPFAM" id="SSF53474">
    <property type="entry name" value="alpha/beta-Hydrolases"/>
    <property type="match status" value="1"/>
</dbReference>
<proteinExistence type="predicted"/>
<dbReference type="Proteomes" id="UP000717585">
    <property type="component" value="Unassembled WGS sequence"/>
</dbReference>
<comment type="caution">
    <text evidence="2">The sequence shown here is derived from an EMBL/GenBank/DDBJ whole genome shotgun (WGS) entry which is preliminary data.</text>
</comment>
<accession>A0A8J6B3X0</accession>
<sequence>MEVSKTILSLNNNSGAGSFPVFHALRGAESPLILFVHGLCCSTTIFDDAFTSPSLTPDFSIASLDLPGFGQSEHLPDPTMAALAGACETAIRHLKQHSSRIHLVAHSMGGAVVLKLPEALLEDRATIGSLLIAEGNLVAEDCSLFSRGIAARPEADFIAAYPRFAPKLAAVPYLDVAPLTPRTVYRAAKDLVACSDASPSLLDTLHRLRVPAGYVYGEENGDMPVLDRLGDIPQFMVCRSGHAMMRDNPAEFYDIVGNWCRAHQD</sequence>